<reference evidence="2 4" key="1">
    <citation type="journal article" date="2024" name="J Genomics">
        <title>Draft genome sequencing and assembly of Favolaschia claudopus CIRM-BRFM 2984 isolated from oak limbs.</title>
        <authorList>
            <person name="Navarro D."/>
            <person name="Drula E."/>
            <person name="Chaduli D."/>
            <person name="Cazenave R."/>
            <person name="Ahrendt S."/>
            <person name="Wang J."/>
            <person name="Lipzen A."/>
            <person name="Daum C."/>
            <person name="Barry K."/>
            <person name="Grigoriev I.V."/>
            <person name="Favel A."/>
            <person name="Rosso M.N."/>
            <person name="Martin F."/>
        </authorList>
    </citation>
    <scope>NUCLEOTIDE SEQUENCE [LARGE SCALE GENOMIC DNA]</scope>
    <source>
        <strain evidence="2 4">CIRM-BRFM 2984</strain>
    </source>
</reference>
<accession>A0AAW0B1Q6</accession>
<dbReference type="AlphaFoldDB" id="A0AAW0B1Q6"/>
<evidence type="ECO:0000313" key="2">
    <source>
        <dbReference type="EMBL" id="KAK7019005.1"/>
    </source>
</evidence>
<keyword evidence="4" id="KW-1185">Reference proteome</keyword>
<sequence>MRRIINPDRVVRRPPRKAGARIPPFEIQGLDRSLDLEPHLDFDFKERLQHALALGDPSLPYPGLPLPEELPPPPAPGYADAQVQTESTVTRVVTQQALQRSKAVLAAERAKRHRNLWSAAMTVRYGDLIRPFNPRSLIRVMDGEAFDPSLIEDRDYPLSEVTGSSSIFHFRLIPWTAGKSRAVVSQRRVCLVLGGRPTNREWDRDVVNPTLRDCRRVAEDYRSRHPEAGYPVLSGGVGEHFNRSPEPPAGPQPGRVLDCLALFALLSTVAMCELLGFANGMLRLYCRIAYTALEHQKSSFTYMKPDAQYPCPASIFSAVTVELGGPHCRTDWRGEVPPYQPDSWAVLTAIGDYRYTQGGHVIFWEFGIVVQFPPGACILLPPGLVRYSFVEVPDHQSRHSILQWAGSGIERYLHNRDVTDSDFARFATEAEHDEREARRHRDHITATEFFPRPEHLEEEWQRFSYLVGPNPPPGPDLQLPIPNPTPAANPTLTDAGAASPAPAAN</sequence>
<proteinExistence type="predicted"/>
<dbReference type="EMBL" id="JAWWNJ010000045">
    <property type="protein sequence ID" value="KAK7019061.1"/>
    <property type="molecule type" value="Genomic_DNA"/>
</dbReference>
<feature type="compositionally biased region" description="Pro residues" evidence="1">
    <location>
        <begin position="469"/>
        <end position="487"/>
    </location>
</feature>
<comment type="caution">
    <text evidence="2">The sequence shown here is derived from an EMBL/GenBank/DDBJ whole genome shotgun (WGS) entry which is preliminary data.</text>
</comment>
<feature type="region of interest" description="Disordered" evidence="1">
    <location>
        <begin position="1"/>
        <end position="23"/>
    </location>
</feature>
<gene>
    <name evidence="2" type="ORF">R3P38DRAFT_3200240</name>
    <name evidence="3" type="ORF">R3P38DRAFT_3200302</name>
</gene>
<feature type="compositionally biased region" description="Low complexity" evidence="1">
    <location>
        <begin position="488"/>
        <end position="505"/>
    </location>
</feature>
<feature type="region of interest" description="Disordered" evidence="1">
    <location>
        <begin position="63"/>
        <end position="86"/>
    </location>
</feature>
<feature type="compositionally biased region" description="Basic and acidic residues" evidence="1">
    <location>
        <begin position="1"/>
        <end position="11"/>
    </location>
</feature>
<evidence type="ECO:0000256" key="1">
    <source>
        <dbReference type="SAM" id="MobiDB-lite"/>
    </source>
</evidence>
<feature type="compositionally biased region" description="Pro residues" evidence="1">
    <location>
        <begin position="63"/>
        <end position="76"/>
    </location>
</feature>
<organism evidence="2 4">
    <name type="scientific">Favolaschia claudopus</name>
    <dbReference type="NCBI Taxonomy" id="2862362"/>
    <lineage>
        <taxon>Eukaryota</taxon>
        <taxon>Fungi</taxon>
        <taxon>Dikarya</taxon>
        <taxon>Basidiomycota</taxon>
        <taxon>Agaricomycotina</taxon>
        <taxon>Agaricomycetes</taxon>
        <taxon>Agaricomycetidae</taxon>
        <taxon>Agaricales</taxon>
        <taxon>Marasmiineae</taxon>
        <taxon>Mycenaceae</taxon>
        <taxon>Favolaschia</taxon>
    </lineage>
</organism>
<dbReference type="EMBL" id="JAWWNJ010000045">
    <property type="protein sequence ID" value="KAK7019005.1"/>
    <property type="molecule type" value="Genomic_DNA"/>
</dbReference>
<protein>
    <submittedName>
        <fullName evidence="2">Uncharacterized protein</fullName>
    </submittedName>
</protein>
<name>A0AAW0B1Q6_9AGAR</name>
<evidence type="ECO:0000313" key="4">
    <source>
        <dbReference type="Proteomes" id="UP001362999"/>
    </source>
</evidence>
<evidence type="ECO:0000313" key="3">
    <source>
        <dbReference type="EMBL" id="KAK7019061.1"/>
    </source>
</evidence>
<dbReference type="Proteomes" id="UP001362999">
    <property type="component" value="Unassembled WGS sequence"/>
</dbReference>
<feature type="region of interest" description="Disordered" evidence="1">
    <location>
        <begin position="465"/>
        <end position="505"/>
    </location>
</feature>